<dbReference type="PANTHER" id="PTHR11439">
    <property type="entry name" value="GAG-POL-RELATED RETROTRANSPOSON"/>
    <property type="match status" value="1"/>
</dbReference>
<sequence length="143" mass="16292">MGRVEKLLGVQFDRSNDKICLHQKKAILKLAAEFGISENQLVKVPISVGTTLNKCADYEKDDDFQYRSYENIKIYTDASWATDLESCRSFGGFILYLRNSVVTWGCKKQSTVATSIMEAEYMALRTPKRNILELNTVLYENSS</sequence>
<dbReference type="PhylomeDB" id="T1J0W7"/>
<evidence type="ECO:0000313" key="1">
    <source>
        <dbReference type="EnsemblMetazoa" id="SMAR007176-PA"/>
    </source>
</evidence>
<dbReference type="HOGENOM" id="CLU_1808633_0_0_1"/>
<evidence type="ECO:0000313" key="2">
    <source>
        <dbReference type="Proteomes" id="UP000014500"/>
    </source>
</evidence>
<dbReference type="EMBL" id="AFFK01020682">
    <property type="status" value="NOT_ANNOTATED_CDS"/>
    <property type="molecule type" value="Genomic_DNA"/>
</dbReference>
<dbReference type="AlphaFoldDB" id="T1J0W7"/>
<accession>T1J0W7</accession>
<dbReference type="CDD" id="cd09272">
    <property type="entry name" value="RNase_HI_RT_Ty1"/>
    <property type="match status" value="1"/>
</dbReference>
<dbReference type="STRING" id="126957.T1J0W7"/>
<reference evidence="1" key="2">
    <citation type="submission" date="2015-02" db="UniProtKB">
        <authorList>
            <consortium name="EnsemblMetazoa"/>
        </authorList>
    </citation>
    <scope>IDENTIFICATION</scope>
</reference>
<name>T1J0W7_STRMM</name>
<dbReference type="Proteomes" id="UP000014500">
    <property type="component" value="Unassembled WGS sequence"/>
</dbReference>
<dbReference type="EnsemblMetazoa" id="SMAR007176-RA">
    <property type="protein sequence ID" value="SMAR007176-PA"/>
    <property type="gene ID" value="SMAR007176"/>
</dbReference>
<keyword evidence="2" id="KW-1185">Reference proteome</keyword>
<protein>
    <submittedName>
        <fullName evidence="1">Uncharacterized protein</fullName>
    </submittedName>
</protein>
<dbReference type="PANTHER" id="PTHR11439:SF483">
    <property type="entry name" value="PEPTIDE SYNTHASE GLIP-LIKE, PUTATIVE (AFU_ORTHOLOGUE AFUA_3G12920)-RELATED"/>
    <property type="match status" value="1"/>
</dbReference>
<reference evidence="2" key="1">
    <citation type="submission" date="2011-05" db="EMBL/GenBank/DDBJ databases">
        <authorList>
            <person name="Richards S.R."/>
            <person name="Qu J."/>
            <person name="Jiang H."/>
            <person name="Jhangiani S.N."/>
            <person name="Agravi P."/>
            <person name="Goodspeed R."/>
            <person name="Gross S."/>
            <person name="Mandapat C."/>
            <person name="Jackson L."/>
            <person name="Mathew T."/>
            <person name="Pu L."/>
            <person name="Thornton R."/>
            <person name="Saada N."/>
            <person name="Wilczek-Boney K.B."/>
            <person name="Lee S."/>
            <person name="Kovar C."/>
            <person name="Wu Y."/>
            <person name="Scherer S.E."/>
            <person name="Worley K.C."/>
            <person name="Muzny D.M."/>
            <person name="Gibbs R."/>
        </authorList>
    </citation>
    <scope>NUCLEOTIDE SEQUENCE</scope>
    <source>
        <strain evidence="2">Brora</strain>
    </source>
</reference>
<organism evidence="1 2">
    <name type="scientific">Strigamia maritima</name>
    <name type="common">European centipede</name>
    <name type="synonym">Geophilus maritimus</name>
    <dbReference type="NCBI Taxonomy" id="126957"/>
    <lineage>
        <taxon>Eukaryota</taxon>
        <taxon>Metazoa</taxon>
        <taxon>Ecdysozoa</taxon>
        <taxon>Arthropoda</taxon>
        <taxon>Myriapoda</taxon>
        <taxon>Chilopoda</taxon>
        <taxon>Pleurostigmophora</taxon>
        <taxon>Geophilomorpha</taxon>
        <taxon>Linotaeniidae</taxon>
        <taxon>Strigamia</taxon>
    </lineage>
</organism>
<proteinExistence type="predicted"/>